<proteinExistence type="predicted"/>
<name>A0A8D2LHH9_VARKO</name>
<feature type="chain" id="PRO_5034232427" evidence="2">
    <location>
        <begin position="19"/>
        <end position="176"/>
    </location>
</feature>
<dbReference type="GO" id="GO:0016020">
    <property type="term" value="C:membrane"/>
    <property type="evidence" value="ECO:0007669"/>
    <property type="project" value="InterPro"/>
</dbReference>
<organism evidence="4 5">
    <name type="scientific">Varanus komodoensis</name>
    <name type="common">Komodo dragon</name>
    <dbReference type="NCBI Taxonomy" id="61221"/>
    <lineage>
        <taxon>Eukaryota</taxon>
        <taxon>Metazoa</taxon>
        <taxon>Chordata</taxon>
        <taxon>Craniata</taxon>
        <taxon>Vertebrata</taxon>
        <taxon>Euteleostomi</taxon>
        <taxon>Lepidosauria</taxon>
        <taxon>Squamata</taxon>
        <taxon>Bifurcata</taxon>
        <taxon>Unidentata</taxon>
        <taxon>Episquamata</taxon>
        <taxon>Toxicofera</taxon>
        <taxon>Anguimorpha</taxon>
        <taxon>Paleoanguimorpha</taxon>
        <taxon>Varanoidea</taxon>
        <taxon>Varanidae</taxon>
        <taxon>Varanus</taxon>
    </lineage>
</organism>
<dbReference type="InterPro" id="IPR036719">
    <property type="entry name" value="Neuro-gated_channel_TM_sf"/>
</dbReference>
<evidence type="ECO:0000313" key="4">
    <source>
        <dbReference type="Ensembl" id="ENSVKKP00000022163.1"/>
    </source>
</evidence>
<keyword evidence="1" id="KW-1133">Transmembrane helix</keyword>
<evidence type="ECO:0000256" key="1">
    <source>
        <dbReference type="SAM" id="Phobius"/>
    </source>
</evidence>
<keyword evidence="1" id="KW-0472">Membrane</keyword>
<dbReference type="AlphaFoldDB" id="A0A8D2LHH9"/>
<sequence length="176" mass="19328">MVVATLIVMNCVIVLNVSLRGPGTHVLSERLKHVFLEVLPGYLGSPIEPAGEDPRDAPQPRRRSSFGLMLKAEEYVLKKPRSEILFERQGQRHGAGSRKRAAAPEIKECVDACNFISESTKAQSADGAEMENWVLIGQVVDKLCFWVAFGLFSLGTAAIFFTGHFNSVPDDPFPGQ</sequence>
<evidence type="ECO:0000259" key="3">
    <source>
        <dbReference type="Pfam" id="PF02932"/>
    </source>
</evidence>
<dbReference type="SUPFAM" id="SSF90112">
    <property type="entry name" value="Neurotransmitter-gated ion-channel transmembrane pore"/>
    <property type="match status" value="1"/>
</dbReference>
<feature type="transmembrane region" description="Helical" evidence="1">
    <location>
        <begin position="143"/>
        <end position="165"/>
    </location>
</feature>
<feature type="domain" description="Neurotransmitter-gated ion-channel transmembrane" evidence="3">
    <location>
        <begin position="1"/>
        <end position="160"/>
    </location>
</feature>
<dbReference type="GO" id="GO:0042391">
    <property type="term" value="P:regulation of membrane potential"/>
    <property type="evidence" value="ECO:0007669"/>
    <property type="project" value="UniProtKB-ARBA"/>
</dbReference>
<dbReference type="FunFam" id="1.20.58.390:FF:000048">
    <property type="entry name" value="Cholinergic receptor nicotinic epsilon subunit"/>
    <property type="match status" value="1"/>
</dbReference>
<keyword evidence="1" id="KW-0812">Transmembrane</keyword>
<keyword evidence="5" id="KW-1185">Reference proteome</keyword>
<feature type="signal peptide" evidence="2">
    <location>
        <begin position="1"/>
        <end position="18"/>
    </location>
</feature>
<accession>A0A8D2LHH9</accession>
<evidence type="ECO:0000256" key="2">
    <source>
        <dbReference type="SAM" id="SignalP"/>
    </source>
</evidence>
<protein>
    <submittedName>
        <fullName evidence="4">Cholinergic receptor nicotinic epsilon subunit</fullName>
    </submittedName>
</protein>
<dbReference type="Gene3D" id="1.20.58.390">
    <property type="entry name" value="Neurotransmitter-gated ion-channel transmembrane domain"/>
    <property type="match status" value="1"/>
</dbReference>
<reference evidence="4" key="2">
    <citation type="submission" date="2025-09" db="UniProtKB">
        <authorList>
            <consortium name="Ensembl"/>
        </authorList>
    </citation>
    <scope>IDENTIFICATION</scope>
</reference>
<dbReference type="Proteomes" id="UP000694545">
    <property type="component" value="Unplaced"/>
</dbReference>
<evidence type="ECO:0000313" key="5">
    <source>
        <dbReference type="Proteomes" id="UP000694545"/>
    </source>
</evidence>
<dbReference type="InterPro" id="IPR006029">
    <property type="entry name" value="Neurotrans-gated_channel_TM"/>
</dbReference>
<reference evidence="4" key="1">
    <citation type="submission" date="2025-08" db="UniProtKB">
        <authorList>
            <consortium name="Ensembl"/>
        </authorList>
    </citation>
    <scope>IDENTIFICATION</scope>
</reference>
<keyword evidence="2" id="KW-0732">Signal</keyword>
<dbReference type="InterPro" id="IPR038050">
    <property type="entry name" value="Neuro_actylchol_rec"/>
</dbReference>
<dbReference type="GO" id="GO:0006811">
    <property type="term" value="P:monoatomic ion transport"/>
    <property type="evidence" value="ECO:0007669"/>
    <property type="project" value="InterPro"/>
</dbReference>
<dbReference type="Pfam" id="PF02932">
    <property type="entry name" value="Neur_chan_memb"/>
    <property type="match status" value="1"/>
</dbReference>
<dbReference type="Ensembl" id="ENSVKKT00000022713.1">
    <property type="protein sequence ID" value="ENSVKKP00000022163.1"/>
    <property type="gene ID" value="ENSVKKG00000014790.1"/>
</dbReference>